<keyword evidence="3" id="KW-0418">Kinase</keyword>
<keyword evidence="4" id="KW-1185">Reference proteome</keyword>
<dbReference type="GO" id="GO:0005524">
    <property type="term" value="F:ATP binding"/>
    <property type="evidence" value="ECO:0007669"/>
    <property type="project" value="InterPro"/>
</dbReference>
<dbReference type="EMBL" id="ABOX02000042">
    <property type="protein sequence ID" value="EEF58520.1"/>
    <property type="molecule type" value="Genomic_DNA"/>
</dbReference>
<keyword evidence="1" id="KW-0175">Coiled coil</keyword>
<gene>
    <name evidence="3" type="ORF">Cflav_PD1247</name>
</gene>
<dbReference type="STRING" id="320771.Cflav_PD1247"/>
<evidence type="ECO:0000256" key="1">
    <source>
        <dbReference type="SAM" id="Coils"/>
    </source>
</evidence>
<evidence type="ECO:0000313" key="4">
    <source>
        <dbReference type="Proteomes" id="UP000003688"/>
    </source>
</evidence>
<dbReference type="InterPro" id="IPR011009">
    <property type="entry name" value="Kinase-like_dom_sf"/>
</dbReference>
<dbReference type="GO" id="GO:0004672">
    <property type="term" value="F:protein kinase activity"/>
    <property type="evidence" value="ECO:0007669"/>
    <property type="project" value="InterPro"/>
</dbReference>
<keyword evidence="3" id="KW-0808">Transferase</keyword>
<dbReference type="GO" id="GO:0003677">
    <property type="term" value="F:DNA binding"/>
    <property type="evidence" value="ECO:0007669"/>
    <property type="project" value="UniProtKB-KW"/>
</dbReference>
<keyword evidence="3" id="KW-0238">DNA-binding</keyword>
<protein>
    <submittedName>
        <fullName evidence="3">Uncharacterized protein with protein kinase and helix-hairpin-helix DNA-binding domains-like protein</fullName>
    </submittedName>
</protein>
<feature type="coiled-coil region" evidence="1">
    <location>
        <begin position="560"/>
        <end position="619"/>
    </location>
</feature>
<dbReference type="PROSITE" id="PS50011">
    <property type="entry name" value="PROTEIN_KINASE_DOM"/>
    <property type="match status" value="1"/>
</dbReference>
<sequence>MNEVYDESGRMLPLGDQFASGGEGVLYRLKDTETLCVKVYHEKPDVVQTRKLKLLRSRAEALSKVAALPKSLLFADADLSKVVGILIPFVRGHEIHDLYGTRARLHHFPKASFRFMAHVAYNLAHVFDELHCHEIVIGDISEQNVKVLPDATVRLIDCDSFQVADEGTVYTSDVGTPLWTPPELQGKNLVGLHRDVNHDLFGLAQLIFLLCFAGRHPFAGVPRGGKQLTPEAAIGEFAFAFAPKELGLPLAPPPGCPALTALPGCMQELFMRAFLKGSEAPKARPQAAEWKECLEELLKNLTACANHSGHIFWKKAVECPWCSVMRETEVDLFPFREEHTSDTSMLLKEADFITRLRSIRPHPFAIEPLPVFADLAPEALPSEPAGLWNSLQKTVALGGWKKNWLSTALDANQKALAEAEASLQSAPSQQMLVADYNREFSKLHAVVLPMLRMLSRPGHVRRDIEGDLAGDRKKYQMQEFLDDLLLRDALVSGVGLGDKTMLQSHGIETTADITEAALAKIAGLGETQVLGLLAWRKTCEGIFKYDASKPMSNSLRQEIERRVQERLEKLKEEALACERKFGELQTLFNARLRLVQAQLAQLARQREQARVNIAFLQEQLGME</sequence>
<reference evidence="3 4" key="1">
    <citation type="journal article" date="2011" name="J. Bacteriol.">
        <title>Genome sequence of 'Pedosphaera parvula' Ellin514, an aerobic Verrucomicrobial isolate from pasture soil.</title>
        <authorList>
            <person name="Kant R."/>
            <person name="van Passel M.W."/>
            <person name="Sangwan P."/>
            <person name="Palva A."/>
            <person name="Lucas S."/>
            <person name="Copeland A."/>
            <person name="Lapidus A."/>
            <person name="Glavina Del Rio T."/>
            <person name="Dalin E."/>
            <person name="Tice H."/>
            <person name="Bruce D."/>
            <person name="Goodwin L."/>
            <person name="Pitluck S."/>
            <person name="Chertkov O."/>
            <person name="Larimer F.W."/>
            <person name="Land M.L."/>
            <person name="Hauser L."/>
            <person name="Brettin T.S."/>
            <person name="Detter J.C."/>
            <person name="Han S."/>
            <person name="de Vos W.M."/>
            <person name="Janssen P.H."/>
            <person name="Smidt H."/>
        </authorList>
    </citation>
    <scope>NUCLEOTIDE SEQUENCE [LARGE SCALE GENOMIC DNA]</scope>
    <source>
        <strain evidence="3 4">Ellin514</strain>
    </source>
</reference>
<dbReference type="AlphaFoldDB" id="B9XNU7"/>
<comment type="caution">
    <text evidence="3">The sequence shown here is derived from an EMBL/GenBank/DDBJ whole genome shotgun (WGS) entry which is preliminary data.</text>
</comment>
<dbReference type="Gene3D" id="1.10.510.10">
    <property type="entry name" value="Transferase(Phosphotransferase) domain 1"/>
    <property type="match status" value="1"/>
</dbReference>
<evidence type="ECO:0000259" key="2">
    <source>
        <dbReference type="PROSITE" id="PS50011"/>
    </source>
</evidence>
<organism evidence="3 4">
    <name type="scientific">Pedosphaera parvula (strain Ellin514)</name>
    <dbReference type="NCBI Taxonomy" id="320771"/>
    <lineage>
        <taxon>Bacteria</taxon>
        <taxon>Pseudomonadati</taxon>
        <taxon>Verrucomicrobiota</taxon>
        <taxon>Pedosphaerae</taxon>
        <taxon>Pedosphaerales</taxon>
        <taxon>Pedosphaeraceae</taxon>
        <taxon>Pedosphaera</taxon>
    </lineage>
</organism>
<accession>B9XNU7</accession>
<dbReference type="SUPFAM" id="SSF56112">
    <property type="entry name" value="Protein kinase-like (PK-like)"/>
    <property type="match status" value="1"/>
</dbReference>
<dbReference type="Proteomes" id="UP000003688">
    <property type="component" value="Unassembled WGS sequence"/>
</dbReference>
<name>B9XNU7_PEDPL</name>
<feature type="domain" description="Protein kinase" evidence="2">
    <location>
        <begin position="12"/>
        <end position="298"/>
    </location>
</feature>
<proteinExistence type="predicted"/>
<dbReference type="InterPro" id="IPR000719">
    <property type="entry name" value="Prot_kinase_dom"/>
</dbReference>
<evidence type="ECO:0000313" key="3">
    <source>
        <dbReference type="EMBL" id="EEF58520.1"/>
    </source>
</evidence>